<keyword evidence="1" id="KW-0378">Hydrolase</keyword>
<dbReference type="InterPro" id="IPR050300">
    <property type="entry name" value="GDXG_lipolytic_enzyme"/>
</dbReference>
<dbReference type="SUPFAM" id="SSF53474">
    <property type="entry name" value="alpha/beta-Hydrolases"/>
    <property type="match status" value="1"/>
</dbReference>
<evidence type="ECO:0000259" key="3">
    <source>
        <dbReference type="Pfam" id="PF20434"/>
    </source>
</evidence>
<feature type="transmembrane region" description="Helical" evidence="2">
    <location>
        <begin position="92"/>
        <end position="112"/>
    </location>
</feature>
<dbReference type="Gene3D" id="3.40.50.1820">
    <property type="entry name" value="alpha/beta hydrolase"/>
    <property type="match status" value="1"/>
</dbReference>
<dbReference type="GO" id="GO:0016787">
    <property type="term" value="F:hydrolase activity"/>
    <property type="evidence" value="ECO:0007669"/>
    <property type="project" value="UniProtKB-KW"/>
</dbReference>
<feature type="domain" description="BD-FAE-like" evidence="3">
    <location>
        <begin position="158"/>
        <end position="365"/>
    </location>
</feature>
<sequence>MEMNKTTKKMDNEKNGKNKATRNWKTRLLSGISIFLMVFLLIVLVGVYFPDVSFVGEIGTIVMSLFSLHLVILSIVLGILAICMFRMGLKRIGMVSVIFTTVFIIGFSIPIVQMVQVANQYNAKISWTENLFSMPDMGGPDLTKSVKYATADDTDLYMDISIPKNGKTNNLTPIVLIHGGGFVAGTRNQSPSWTQFYLDRGYVVFDVDYRLAKEDYPTWDKAAPDVATAITWIGNHADKYNVDMDKLLVAGGSAGGSLALQVGYGLNDGTLKPYISGEVYKPKAVVAVYPAQNMTNIWYEGTNFFGMNGEEFLGSYTGGSPTEKPEAYAAIDVGKHITDTTPPTLIMVGKNDHLLPYSGQVAFEKLLNKNNVPNEFVAIPFNDHFFDLSGGSIGSQISYQAATDFLDKYTK</sequence>
<keyword evidence="2" id="KW-1133">Transmembrane helix</keyword>
<feature type="transmembrane region" description="Helical" evidence="2">
    <location>
        <begin position="61"/>
        <end position="85"/>
    </location>
</feature>
<dbReference type="InterPro" id="IPR029058">
    <property type="entry name" value="AB_hydrolase_fold"/>
</dbReference>
<protein>
    <recommendedName>
        <fullName evidence="3">BD-FAE-like domain-containing protein</fullName>
    </recommendedName>
</protein>
<keyword evidence="5" id="KW-1185">Reference proteome</keyword>
<evidence type="ECO:0000313" key="4">
    <source>
        <dbReference type="EMBL" id="AQY50214.1"/>
    </source>
</evidence>
<keyword evidence="2" id="KW-0472">Membrane</keyword>
<dbReference type="AlphaFoldDB" id="A0A1S7FS18"/>
<dbReference type="InterPro" id="IPR049492">
    <property type="entry name" value="BD-FAE-like_dom"/>
</dbReference>
<dbReference type="Pfam" id="PF20434">
    <property type="entry name" value="BD-FAE"/>
    <property type="match status" value="1"/>
</dbReference>
<gene>
    <name evidence="4" type="ORF">UE46_03625</name>
</gene>
<proteinExistence type="predicted"/>
<dbReference type="PANTHER" id="PTHR48081">
    <property type="entry name" value="AB HYDROLASE SUPERFAMILY PROTEIN C4A8.06C"/>
    <property type="match status" value="1"/>
</dbReference>
<evidence type="ECO:0000313" key="5">
    <source>
        <dbReference type="Proteomes" id="UP000223060"/>
    </source>
</evidence>
<dbReference type="EMBL" id="CP011102">
    <property type="protein sequence ID" value="AQY50214.1"/>
    <property type="molecule type" value="Genomic_DNA"/>
</dbReference>
<keyword evidence="2" id="KW-0812">Transmembrane</keyword>
<dbReference type="Proteomes" id="UP000223060">
    <property type="component" value="Chromosome"/>
</dbReference>
<name>A0A1S7FS18_9LIST</name>
<evidence type="ECO:0000256" key="1">
    <source>
        <dbReference type="ARBA" id="ARBA00022801"/>
    </source>
</evidence>
<evidence type="ECO:0000256" key="2">
    <source>
        <dbReference type="SAM" id="Phobius"/>
    </source>
</evidence>
<organism evidence="4 5">
    <name type="scientific">Listeria weihenstephanensis</name>
    <dbReference type="NCBI Taxonomy" id="1006155"/>
    <lineage>
        <taxon>Bacteria</taxon>
        <taxon>Bacillati</taxon>
        <taxon>Bacillota</taxon>
        <taxon>Bacilli</taxon>
        <taxon>Bacillales</taxon>
        <taxon>Listeriaceae</taxon>
        <taxon>Listeria</taxon>
    </lineage>
</organism>
<reference evidence="5" key="1">
    <citation type="submission" date="2015-03" db="EMBL/GenBank/DDBJ databases">
        <authorList>
            <person name="Ferrari E."/>
            <person name="Walter M.C."/>
            <person name="Huptas C."/>
            <person name="Scherer S."/>
            <person name="Mueller-Herbst S."/>
        </authorList>
    </citation>
    <scope>NUCLEOTIDE SEQUENCE [LARGE SCALE GENOMIC DNA]</scope>
    <source>
        <strain evidence="5">LWP01</strain>
    </source>
</reference>
<feature type="transmembrane region" description="Helical" evidence="2">
    <location>
        <begin position="28"/>
        <end position="49"/>
    </location>
</feature>
<dbReference type="KEGG" id="lwi:UE46_03625"/>
<accession>A0A1S7FS18</accession>